<comment type="caution">
    <text evidence="1">The sequence shown here is derived from an EMBL/GenBank/DDBJ whole genome shotgun (WGS) entry which is preliminary data.</text>
</comment>
<organism evidence="1 2">
    <name type="scientific">Dactylonectria estremocensis</name>
    <dbReference type="NCBI Taxonomy" id="1079267"/>
    <lineage>
        <taxon>Eukaryota</taxon>
        <taxon>Fungi</taxon>
        <taxon>Dikarya</taxon>
        <taxon>Ascomycota</taxon>
        <taxon>Pezizomycotina</taxon>
        <taxon>Sordariomycetes</taxon>
        <taxon>Hypocreomycetidae</taxon>
        <taxon>Hypocreales</taxon>
        <taxon>Nectriaceae</taxon>
        <taxon>Dactylonectria</taxon>
    </lineage>
</organism>
<dbReference type="EMBL" id="JAGMUU010000006">
    <property type="protein sequence ID" value="KAH7150217.1"/>
    <property type="molecule type" value="Genomic_DNA"/>
</dbReference>
<dbReference type="AlphaFoldDB" id="A0A9P9F351"/>
<accession>A0A9P9F351</accession>
<proteinExistence type="predicted"/>
<evidence type="ECO:0000313" key="1">
    <source>
        <dbReference type="EMBL" id="KAH7150217.1"/>
    </source>
</evidence>
<reference evidence="1" key="1">
    <citation type="journal article" date="2021" name="Nat. Commun.">
        <title>Genetic determinants of endophytism in the Arabidopsis root mycobiome.</title>
        <authorList>
            <person name="Mesny F."/>
            <person name="Miyauchi S."/>
            <person name="Thiergart T."/>
            <person name="Pickel B."/>
            <person name="Atanasova L."/>
            <person name="Karlsson M."/>
            <person name="Huettel B."/>
            <person name="Barry K.W."/>
            <person name="Haridas S."/>
            <person name="Chen C."/>
            <person name="Bauer D."/>
            <person name="Andreopoulos W."/>
            <person name="Pangilinan J."/>
            <person name="LaButti K."/>
            <person name="Riley R."/>
            <person name="Lipzen A."/>
            <person name="Clum A."/>
            <person name="Drula E."/>
            <person name="Henrissat B."/>
            <person name="Kohler A."/>
            <person name="Grigoriev I.V."/>
            <person name="Martin F.M."/>
            <person name="Hacquard S."/>
        </authorList>
    </citation>
    <scope>NUCLEOTIDE SEQUENCE</scope>
    <source>
        <strain evidence="1">MPI-CAGE-AT-0021</strain>
    </source>
</reference>
<dbReference type="Proteomes" id="UP000717696">
    <property type="component" value="Unassembled WGS sequence"/>
</dbReference>
<protein>
    <submittedName>
        <fullName evidence="1">Uncharacterized protein</fullName>
    </submittedName>
</protein>
<sequence length="367" mass="40865">MPTPWQFRVVAAGHGDTTSLRRALTQNKPPIQSYVTSTKNSINKDWPELPEGVTWWHDFNLANLNESYGHVLDIEVAADRLQVPHPDKELANVTIDKSESVDRLFAWNDGVMQPTLGFAKSFLGLYAGTALLHSCFDEQTTSLKICSGDKSRIVTVGHIIELDVVPRAKLVVGFGRPSSKWSSTKLPNQIDRATKTILWPLRQLANMCRAAETCYGYMQTEDEMVVCCFSGHGEEWTAAIMPIPWSRHGTDKLTTDLALWWLFMLAMGDPNRRALVNANESIRINAWDIINTGEEGGWVRRHRYSGFEEYTNPPPGDMAAHLDAEGFSFEAFANVPIRGSADFNVNNADLVNDCVIIDGPNFHAGSG</sequence>
<keyword evidence="2" id="KW-1185">Reference proteome</keyword>
<evidence type="ECO:0000313" key="2">
    <source>
        <dbReference type="Proteomes" id="UP000717696"/>
    </source>
</evidence>
<name>A0A9P9F351_9HYPO</name>
<dbReference type="OrthoDB" id="4367324at2759"/>
<gene>
    <name evidence="1" type="ORF">B0J13DRAFT_285591</name>
</gene>